<dbReference type="EMBL" id="JABXBU010002228">
    <property type="protein sequence ID" value="KAF8771826.1"/>
    <property type="molecule type" value="Genomic_DNA"/>
</dbReference>
<accession>A0A8T0EFN3</accession>
<organism evidence="1 2">
    <name type="scientific">Argiope bruennichi</name>
    <name type="common">Wasp spider</name>
    <name type="synonym">Aranea bruennichi</name>
    <dbReference type="NCBI Taxonomy" id="94029"/>
    <lineage>
        <taxon>Eukaryota</taxon>
        <taxon>Metazoa</taxon>
        <taxon>Ecdysozoa</taxon>
        <taxon>Arthropoda</taxon>
        <taxon>Chelicerata</taxon>
        <taxon>Arachnida</taxon>
        <taxon>Araneae</taxon>
        <taxon>Araneomorphae</taxon>
        <taxon>Entelegynae</taxon>
        <taxon>Araneoidea</taxon>
        <taxon>Araneidae</taxon>
        <taxon>Argiope</taxon>
    </lineage>
</organism>
<comment type="caution">
    <text evidence="1">The sequence shown here is derived from an EMBL/GenBank/DDBJ whole genome shotgun (WGS) entry which is preliminary data.</text>
</comment>
<name>A0A8T0EFN3_ARGBR</name>
<protein>
    <submittedName>
        <fullName evidence="1">Uncharacterized protein</fullName>
    </submittedName>
</protein>
<dbReference type="AlphaFoldDB" id="A0A8T0EFN3"/>
<sequence length="199" mass="22586">MLQNGIPSSFVLDKVQQEYSPTKRYGLTNRKDIHNIRRDFRIEKKIAHKEDAISVDIILQKMIADDYNPIFVYKPIGETLFDFPQIGAEEFLLGFATEAQMKLLELYGEKCIMLDSTHGTNQYGFQLTTVLVNNTDNHEVNFSTKTDAASICSNADDVNEGEFAIAVNEHKELQSFEKSAIVNQLQRKSRTDISAQKAC</sequence>
<evidence type="ECO:0000313" key="1">
    <source>
        <dbReference type="EMBL" id="KAF8771826.1"/>
    </source>
</evidence>
<reference evidence="1" key="2">
    <citation type="submission" date="2020-06" db="EMBL/GenBank/DDBJ databases">
        <authorList>
            <person name="Sheffer M."/>
        </authorList>
    </citation>
    <scope>NUCLEOTIDE SEQUENCE</scope>
</reference>
<reference evidence="1" key="1">
    <citation type="journal article" date="2020" name="bioRxiv">
        <title>Chromosome-level reference genome of the European wasp spider Argiope bruennichi: a resource for studies on range expansion and evolutionary adaptation.</title>
        <authorList>
            <person name="Sheffer M.M."/>
            <person name="Hoppe A."/>
            <person name="Krehenwinkel H."/>
            <person name="Uhl G."/>
            <person name="Kuss A.W."/>
            <person name="Jensen L."/>
            <person name="Jensen C."/>
            <person name="Gillespie R.G."/>
            <person name="Hoff K.J."/>
            <person name="Prost S."/>
        </authorList>
    </citation>
    <scope>NUCLEOTIDE SEQUENCE</scope>
</reference>
<keyword evidence="2" id="KW-1185">Reference proteome</keyword>
<gene>
    <name evidence="1" type="ORF">HNY73_019196</name>
</gene>
<proteinExistence type="predicted"/>
<dbReference type="Proteomes" id="UP000807504">
    <property type="component" value="Unassembled WGS sequence"/>
</dbReference>
<evidence type="ECO:0000313" key="2">
    <source>
        <dbReference type="Proteomes" id="UP000807504"/>
    </source>
</evidence>